<comment type="caution">
    <text evidence="7">The sequence shown here is derived from an EMBL/GenBank/DDBJ whole genome shotgun (WGS) entry which is preliminary data.</text>
</comment>
<gene>
    <name evidence="7" type="ORF">B0I18_102123</name>
</gene>
<evidence type="ECO:0000256" key="2">
    <source>
        <dbReference type="ARBA" id="ARBA00022525"/>
    </source>
</evidence>
<feature type="domain" description="SD-repeat containing protein B" evidence="5">
    <location>
        <begin position="35"/>
        <end position="125"/>
    </location>
</feature>
<feature type="signal peptide" evidence="4">
    <location>
        <begin position="1"/>
        <end position="25"/>
    </location>
</feature>
<dbReference type="SUPFAM" id="SSF49478">
    <property type="entry name" value="Cna protein B-type domain"/>
    <property type="match status" value="1"/>
</dbReference>
<keyword evidence="3 4" id="KW-0732">Signal</keyword>
<evidence type="ECO:0000313" key="7">
    <source>
        <dbReference type="EMBL" id="PSK93153.1"/>
    </source>
</evidence>
<comment type="subcellular location">
    <subcellularLocation>
        <location evidence="1">Secreted</location>
    </subcellularLocation>
</comment>
<evidence type="ECO:0000313" key="8">
    <source>
        <dbReference type="Proteomes" id="UP000240572"/>
    </source>
</evidence>
<dbReference type="OrthoDB" id="628160at2"/>
<dbReference type="InterPro" id="IPR026444">
    <property type="entry name" value="Secre_tail"/>
</dbReference>
<evidence type="ECO:0000259" key="6">
    <source>
        <dbReference type="Pfam" id="PF18962"/>
    </source>
</evidence>
<dbReference type="Gene3D" id="2.60.40.10">
    <property type="entry name" value="Immunoglobulins"/>
    <property type="match status" value="1"/>
</dbReference>
<protein>
    <submittedName>
        <fullName evidence="7">Putative secreted protein (Por secretion system target)</fullName>
    </submittedName>
</protein>
<evidence type="ECO:0000256" key="3">
    <source>
        <dbReference type="ARBA" id="ARBA00022729"/>
    </source>
</evidence>
<dbReference type="Pfam" id="PF18962">
    <property type="entry name" value="Por_Secre_tail"/>
    <property type="match status" value="1"/>
</dbReference>
<dbReference type="RefSeq" id="WP_106522177.1">
    <property type="nucleotide sequence ID" value="NZ_PYGD01000002.1"/>
</dbReference>
<dbReference type="InterPro" id="IPR033764">
    <property type="entry name" value="Sdr_B"/>
</dbReference>
<proteinExistence type="predicted"/>
<evidence type="ECO:0000256" key="4">
    <source>
        <dbReference type="SAM" id="SignalP"/>
    </source>
</evidence>
<evidence type="ECO:0000259" key="5">
    <source>
        <dbReference type="Pfam" id="PF17210"/>
    </source>
</evidence>
<dbReference type="EMBL" id="PYGD01000002">
    <property type="protein sequence ID" value="PSK93153.1"/>
    <property type="molecule type" value="Genomic_DNA"/>
</dbReference>
<dbReference type="Pfam" id="PF17210">
    <property type="entry name" value="SdrD_B"/>
    <property type="match status" value="1"/>
</dbReference>
<sequence length="514" mass="54567">MKSKRLLLLSTLLLPALTASINGNAQTPFSTITGTVWQEKKVAGLVDGLMNTDEKRIPGVLVTLFNETADTIIASAISDNNGQYVLNNFNGPGNYVISFNYPESGYSVTDLRTGSDNSINNSVTDYGEGDLKTTSAFAINAADAGSNLSIYNLGLVERPNKRVYSMYKAYTNTAWNDTLKLPKSSATTGALSRAKLFITDAAFHPSIGIENTSISSPSTGMISLGGKVSVRLPNNNTTNLSASTQITKSAEFPVYDGTTDYAGTSGKSWNNAFSAAYGDYTYPALNSGHFVGTDSVSLPVNAVSTTTISGGGNLTSNIATKVAAGVFVVYEYDGGVLPITLGSFEAQISGSVGDLRWTTFKEENNIGFDIERSPDGKTFQSIGHVSSKADNGNSSRKISYTYTDDNPINGSNFYRLKQTDFDGKTSYSVVRVLNFAKPGSIGLYPNPAHNTLTVYGNDVTDIILSNLAGQTIQAPITYSGALAVINVSALNPGIYFARVTSVNGTSTSLRFSVN</sequence>
<dbReference type="Proteomes" id="UP000240572">
    <property type="component" value="Unassembled WGS sequence"/>
</dbReference>
<keyword evidence="8" id="KW-1185">Reference proteome</keyword>
<organism evidence="7 8">
    <name type="scientific">Taibaiella chishuiensis</name>
    <dbReference type="NCBI Taxonomy" id="1434707"/>
    <lineage>
        <taxon>Bacteria</taxon>
        <taxon>Pseudomonadati</taxon>
        <taxon>Bacteroidota</taxon>
        <taxon>Chitinophagia</taxon>
        <taxon>Chitinophagales</taxon>
        <taxon>Chitinophagaceae</taxon>
        <taxon>Taibaiella</taxon>
    </lineage>
</organism>
<feature type="domain" description="Secretion system C-terminal sorting" evidence="6">
    <location>
        <begin position="443"/>
        <end position="507"/>
    </location>
</feature>
<dbReference type="GO" id="GO:0005576">
    <property type="term" value="C:extracellular region"/>
    <property type="evidence" value="ECO:0007669"/>
    <property type="project" value="UniProtKB-SubCell"/>
</dbReference>
<evidence type="ECO:0000256" key="1">
    <source>
        <dbReference type="ARBA" id="ARBA00004613"/>
    </source>
</evidence>
<name>A0A2P8D7G2_9BACT</name>
<dbReference type="NCBIfam" id="NF033208">
    <property type="entry name" value="choice_anch_E"/>
    <property type="match status" value="1"/>
</dbReference>
<dbReference type="InterPro" id="IPR013783">
    <property type="entry name" value="Ig-like_fold"/>
</dbReference>
<reference evidence="7 8" key="1">
    <citation type="submission" date="2018-03" db="EMBL/GenBank/DDBJ databases">
        <title>Genomic Encyclopedia of Type Strains, Phase III (KMG-III): the genomes of soil and plant-associated and newly described type strains.</title>
        <authorList>
            <person name="Whitman W."/>
        </authorList>
    </citation>
    <scope>NUCLEOTIDE SEQUENCE [LARGE SCALE GENOMIC DNA]</scope>
    <source>
        <strain evidence="7 8">CGMCC 1.12700</strain>
    </source>
</reference>
<accession>A0A2P8D7G2</accession>
<dbReference type="NCBIfam" id="TIGR04183">
    <property type="entry name" value="Por_Secre_tail"/>
    <property type="match status" value="1"/>
</dbReference>
<dbReference type="AlphaFoldDB" id="A0A2P8D7G2"/>
<feature type="chain" id="PRO_5015153351" evidence="4">
    <location>
        <begin position="26"/>
        <end position="514"/>
    </location>
</feature>
<keyword evidence="2" id="KW-0964">Secreted</keyword>